<dbReference type="SUPFAM" id="SSF47616">
    <property type="entry name" value="GST C-terminal domain-like"/>
    <property type="match status" value="1"/>
</dbReference>
<reference evidence="8 9" key="1">
    <citation type="submission" date="2024-01" db="EMBL/GenBank/DDBJ databases">
        <title>The genome of the rayed Mediterranean limpet Patella caerulea (Linnaeus, 1758).</title>
        <authorList>
            <person name="Anh-Thu Weber A."/>
            <person name="Halstead-Nussloch G."/>
        </authorList>
    </citation>
    <scope>NUCLEOTIDE SEQUENCE [LARGE SCALE GENOMIC DNA]</scope>
    <source>
        <strain evidence="8">AATW-2023a</strain>
        <tissue evidence="8">Whole specimen</tissue>
    </source>
</reference>
<organism evidence="8 9">
    <name type="scientific">Patella caerulea</name>
    <name type="common">Rayed Mediterranean limpet</name>
    <dbReference type="NCBI Taxonomy" id="87958"/>
    <lineage>
        <taxon>Eukaryota</taxon>
        <taxon>Metazoa</taxon>
        <taxon>Spiralia</taxon>
        <taxon>Lophotrochozoa</taxon>
        <taxon>Mollusca</taxon>
        <taxon>Gastropoda</taxon>
        <taxon>Patellogastropoda</taxon>
        <taxon>Patelloidea</taxon>
        <taxon>Patellidae</taxon>
        <taxon>Patella</taxon>
    </lineage>
</organism>
<dbReference type="GO" id="GO:0005829">
    <property type="term" value="C:cytosol"/>
    <property type="evidence" value="ECO:0007669"/>
    <property type="project" value="UniProtKB-SubCell"/>
</dbReference>
<proteinExistence type="predicted"/>
<sequence length="434" mass="48540">MGNIFSRLRQEVQDVVRNCRAREEEEDVKTIISNYSTLERDRRKCAEKSPNVHLQRFDSDTGEEWKSLINFSAPSRSLSHSSPCMEGGISKSDISSLCSTPLNVPVSQYSLTANIPSSRESSSYNLFHDLNTSFGSDSTEIFTKAGLRARYTLLCPDKESIHENIPEKQSSEESGDPLKGLETRQDEVLKRLGVLQSRVGQLQEKYSISTCTSSTPSKSAVVPTAMEKGKFHDIVIYLDPSSIPYSLFVLYEDLRKQFNVLATTHVHSSVLDVPGSLINIFNNGEVKSRKDYQIGLTVIWKKVNNGAVLMVDPYKQSAIEGEVNIARYLQRLLNSQYDSQDIIEATQIDEWVDTAQIQYLDGSNKERAAVLRSLNSRFGKNSWLVGDRCSLADITMWSVLQQSGQVTDVPANVKKWLTACNNQPGFSSALKLVS</sequence>
<comment type="subcellular location">
    <subcellularLocation>
        <location evidence="2">Cytoplasm</location>
        <location evidence="2">Cytosol</location>
    </subcellularLocation>
    <subcellularLocation>
        <location evidence="1">Nucleus</location>
    </subcellularLocation>
</comment>
<keyword evidence="9" id="KW-1185">Reference proteome</keyword>
<evidence type="ECO:0000259" key="6">
    <source>
        <dbReference type="Pfam" id="PF00043"/>
    </source>
</evidence>
<dbReference type="PANTHER" id="PTHR13438">
    <property type="entry name" value="AMINOACYL TRNA SYNTHASE COMPLEX-INTERACTING MULTIFUNCTIONAL PROTEIN"/>
    <property type="match status" value="1"/>
</dbReference>
<protein>
    <recommendedName>
        <fullName evidence="10">Aminoacyl tRNA synthase complex-interacting multifunctional protein 2</fullName>
    </recommendedName>
</protein>
<accession>A0AAN8K3M1</accession>
<evidence type="ECO:0000256" key="3">
    <source>
        <dbReference type="ARBA" id="ARBA00022490"/>
    </source>
</evidence>
<dbReference type="Gene3D" id="1.20.1050.130">
    <property type="match status" value="1"/>
</dbReference>
<keyword evidence="5" id="KW-0539">Nucleus</keyword>
<evidence type="ECO:0000256" key="2">
    <source>
        <dbReference type="ARBA" id="ARBA00004514"/>
    </source>
</evidence>
<keyword evidence="3" id="KW-0963">Cytoplasm</keyword>
<gene>
    <name evidence="8" type="ORF">SNE40_005576</name>
</gene>
<dbReference type="PANTHER" id="PTHR13438:SF2">
    <property type="entry name" value="AMINOACYL TRNA SYNTHASE COMPLEX-INTERACTING MULTIFUNCTIONAL PROTEIN 2"/>
    <property type="match status" value="1"/>
</dbReference>
<evidence type="ECO:0000259" key="7">
    <source>
        <dbReference type="Pfam" id="PF18569"/>
    </source>
</evidence>
<dbReference type="Pfam" id="PF00043">
    <property type="entry name" value="GST_C"/>
    <property type="match status" value="1"/>
</dbReference>
<dbReference type="InterPro" id="IPR042360">
    <property type="entry name" value="AIMP2"/>
</dbReference>
<dbReference type="InterPro" id="IPR004046">
    <property type="entry name" value="GST_C"/>
</dbReference>
<feature type="domain" description="Glutathione S-transferase C-terminal" evidence="6">
    <location>
        <begin position="359"/>
        <end position="424"/>
    </location>
</feature>
<dbReference type="GO" id="GO:0006412">
    <property type="term" value="P:translation"/>
    <property type="evidence" value="ECO:0007669"/>
    <property type="project" value="UniProtKB-KW"/>
</dbReference>
<dbReference type="InterPro" id="IPR041503">
    <property type="entry name" value="AIMP2_thioredoxin"/>
</dbReference>
<dbReference type="Proteomes" id="UP001347796">
    <property type="component" value="Unassembled WGS sequence"/>
</dbReference>
<evidence type="ECO:0000256" key="1">
    <source>
        <dbReference type="ARBA" id="ARBA00004123"/>
    </source>
</evidence>
<evidence type="ECO:0000256" key="5">
    <source>
        <dbReference type="ARBA" id="ARBA00023242"/>
    </source>
</evidence>
<evidence type="ECO:0000313" key="8">
    <source>
        <dbReference type="EMBL" id="KAK6187582.1"/>
    </source>
</evidence>
<comment type="caution">
    <text evidence="8">The sequence shown here is derived from an EMBL/GenBank/DDBJ whole genome shotgun (WGS) entry which is preliminary data.</text>
</comment>
<name>A0AAN8K3M1_PATCE</name>
<evidence type="ECO:0000256" key="4">
    <source>
        <dbReference type="ARBA" id="ARBA00022917"/>
    </source>
</evidence>
<dbReference type="InterPro" id="IPR036282">
    <property type="entry name" value="Glutathione-S-Trfase_C_sf"/>
</dbReference>
<dbReference type="Pfam" id="PF18569">
    <property type="entry name" value="Thioredoxin_16"/>
    <property type="match status" value="1"/>
</dbReference>
<evidence type="ECO:0008006" key="10">
    <source>
        <dbReference type="Google" id="ProtNLM"/>
    </source>
</evidence>
<dbReference type="GO" id="GO:0017101">
    <property type="term" value="C:aminoacyl-tRNA synthetase multienzyme complex"/>
    <property type="evidence" value="ECO:0007669"/>
    <property type="project" value="InterPro"/>
</dbReference>
<dbReference type="GO" id="GO:0005634">
    <property type="term" value="C:nucleus"/>
    <property type="evidence" value="ECO:0007669"/>
    <property type="project" value="UniProtKB-SubCell"/>
</dbReference>
<dbReference type="AlphaFoldDB" id="A0AAN8K3M1"/>
<feature type="domain" description="AIMP2 thioredoxin-like" evidence="7">
    <location>
        <begin position="230"/>
        <end position="320"/>
    </location>
</feature>
<dbReference type="EMBL" id="JAZGQO010000004">
    <property type="protein sequence ID" value="KAK6187582.1"/>
    <property type="molecule type" value="Genomic_DNA"/>
</dbReference>
<evidence type="ECO:0000313" key="9">
    <source>
        <dbReference type="Proteomes" id="UP001347796"/>
    </source>
</evidence>
<keyword evidence="4" id="KW-0648">Protein biosynthesis</keyword>